<dbReference type="WBParaSite" id="TMUE_3000011827.1">
    <property type="protein sequence ID" value="TMUE_3000011827.1"/>
    <property type="gene ID" value="WBGene00301405"/>
</dbReference>
<evidence type="ECO:0000256" key="1">
    <source>
        <dbReference type="SAM" id="MobiDB-lite"/>
    </source>
</evidence>
<keyword evidence="2" id="KW-0472">Membrane</keyword>
<proteinExistence type="predicted"/>
<name>A0A5S6QY39_TRIMR</name>
<evidence type="ECO:0000256" key="2">
    <source>
        <dbReference type="SAM" id="Phobius"/>
    </source>
</evidence>
<feature type="region of interest" description="Disordered" evidence="1">
    <location>
        <begin position="81"/>
        <end position="103"/>
    </location>
</feature>
<accession>A0A5S6QY39</accession>
<keyword evidence="3" id="KW-1185">Reference proteome</keyword>
<keyword evidence="2" id="KW-1133">Transmembrane helix</keyword>
<evidence type="ECO:0000313" key="3">
    <source>
        <dbReference type="Proteomes" id="UP000046395"/>
    </source>
</evidence>
<feature type="transmembrane region" description="Helical" evidence="2">
    <location>
        <begin position="58"/>
        <end position="77"/>
    </location>
</feature>
<sequence length="103" mass="11803">MLHNSPSFAGLQVVGRNMFLRFCCSNNTGTVWDHNSKWPRFTFVSKGTTSFRHAGKRFVTFLAGFPIMLTFVFLDRVRPSQKFNKGRNPLSRDPPYSKDIGLD</sequence>
<dbReference type="AlphaFoldDB" id="A0A5S6QY39"/>
<dbReference type="Proteomes" id="UP000046395">
    <property type="component" value="Unassembled WGS sequence"/>
</dbReference>
<keyword evidence="2" id="KW-0812">Transmembrane</keyword>
<organism evidence="3 4">
    <name type="scientific">Trichuris muris</name>
    <name type="common">Mouse whipworm</name>
    <dbReference type="NCBI Taxonomy" id="70415"/>
    <lineage>
        <taxon>Eukaryota</taxon>
        <taxon>Metazoa</taxon>
        <taxon>Ecdysozoa</taxon>
        <taxon>Nematoda</taxon>
        <taxon>Enoplea</taxon>
        <taxon>Dorylaimia</taxon>
        <taxon>Trichinellida</taxon>
        <taxon>Trichuridae</taxon>
        <taxon>Trichuris</taxon>
    </lineage>
</organism>
<protein>
    <submittedName>
        <fullName evidence="4">Uncharacterized protein</fullName>
    </submittedName>
</protein>
<reference evidence="4" key="1">
    <citation type="submission" date="2019-12" db="UniProtKB">
        <authorList>
            <consortium name="WormBaseParasite"/>
        </authorList>
    </citation>
    <scope>IDENTIFICATION</scope>
</reference>
<evidence type="ECO:0000313" key="4">
    <source>
        <dbReference type="WBParaSite" id="TMUE_3000011827.1"/>
    </source>
</evidence>